<dbReference type="AlphaFoldDB" id="A0AAN5BUC5"/>
<dbReference type="InterPro" id="IPR010856">
    <property type="entry name" value="Gig2-like"/>
</dbReference>
<evidence type="ECO:0000313" key="2">
    <source>
        <dbReference type="EMBL" id="GMG26827.1"/>
    </source>
</evidence>
<reference evidence="2" key="1">
    <citation type="submission" date="2023-04" db="EMBL/GenBank/DDBJ databases">
        <title>Aspergillus oryzae NBRC 4228.</title>
        <authorList>
            <person name="Ichikawa N."/>
            <person name="Sato H."/>
            <person name="Tonouchi N."/>
        </authorList>
    </citation>
    <scope>NUCLEOTIDE SEQUENCE</scope>
    <source>
        <strain evidence="2">NBRC 4228</strain>
    </source>
</reference>
<dbReference type="EMBL" id="BSYA01000029">
    <property type="protein sequence ID" value="GMG26827.1"/>
    <property type="molecule type" value="Genomic_DNA"/>
</dbReference>
<organism evidence="2 3">
    <name type="scientific">Aspergillus oryzae</name>
    <name type="common">Yellow koji mold</name>
    <dbReference type="NCBI Taxonomy" id="5062"/>
    <lineage>
        <taxon>Eukaryota</taxon>
        <taxon>Fungi</taxon>
        <taxon>Dikarya</taxon>
        <taxon>Ascomycota</taxon>
        <taxon>Pezizomycotina</taxon>
        <taxon>Eurotiomycetes</taxon>
        <taxon>Eurotiomycetidae</taxon>
        <taxon>Eurotiales</taxon>
        <taxon>Aspergillaceae</taxon>
        <taxon>Aspergillus</taxon>
        <taxon>Aspergillus subgen. Circumdati</taxon>
    </lineage>
</organism>
<name>A0AAN5BUC5_ASPOZ</name>
<feature type="region of interest" description="Disordered" evidence="1">
    <location>
        <begin position="26"/>
        <end position="50"/>
    </location>
</feature>
<evidence type="ECO:0000256" key="1">
    <source>
        <dbReference type="SAM" id="MobiDB-lite"/>
    </source>
</evidence>
<dbReference type="Proteomes" id="UP001165205">
    <property type="component" value="Unassembled WGS sequence"/>
</dbReference>
<dbReference type="Gene3D" id="2.60.120.330">
    <property type="entry name" value="B-lactam Antibiotic, Isopenicillin N Synthase, Chain"/>
    <property type="match status" value="1"/>
</dbReference>
<dbReference type="PANTHER" id="PTHR30613:SF1">
    <property type="entry name" value="DUF1479 DOMAIN PROTEIN (AFU_ORTHOLOGUE AFUA_5G09280)"/>
    <property type="match status" value="1"/>
</dbReference>
<accession>A0AAN5BUC5</accession>
<sequence length="91" mass="9999">MYIPACPVTEANANYVKRQRNDFLEGVPPPDFPGGKGESEHLGRATEAGLRKSTSQLGLRSLGLTKWDLNDQSLTQGQRLVLDKSNKILGF</sequence>
<protein>
    <submittedName>
        <fullName evidence="2">Unnamed protein product</fullName>
    </submittedName>
</protein>
<dbReference type="SUPFAM" id="SSF51197">
    <property type="entry name" value="Clavaminate synthase-like"/>
    <property type="match status" value="1"/>
</dbReference>
<evidence type="ECO:0000313" key="3">
    <source>
        <dbReference type="Proteomes" id="UP001165205"/>
    </source>
</evidence>
<gene>
    <name evidence="2" type="ORF">Aory04_000355600</name>
</gene>
<dbReference type="PANTHER" id="PTHR30613">
    <property type="entry name" value="UNCHARACTERIZED PROTEIN YBIU-RELATED"/>
    <property type="match status" value="1"/>
</dbReference>
<proteinExistence type="predicted"/>
<dbReference type="InterPro" id="IPR027443">
    <property type="entry name" value="IPNS-like_sf"/>
</dbReference>
<dbReference type="Pfam" id="PF07350">
    <property type="entry name" value="Gig2-like"/>
    <property type="match status" value="1"/>
</dbReference>
<comment type="caution">
    <text evidence="2">The sequence shown here is derived from an EMBL/GenBank/DDBJ whole genome shotgun (WGS) entry which is preliminary data.</text>
</comment>